<evidence type="ECO:0000256" key="7">
    <source>
        <dbReference type="ARBA" id="ARBA00012161"/>
    </source>
</evidence>
<name>A0ABS8SN23_DATST</name>
<sequence length="328" mass="36965">MDVNGVAAPAPAPAPAPITIREVWVDNLQSEFELISEAIDQYPYVSVDTEFPGTIYKNSAPMIPVEKYKLMKRNVDVLHLIQVGITLSDSDGNLPNLGSVNHRYIWQFNFSDFDLSRDRYAQESIDLLHWNGINFEENRVRGIGSRAFGELLISSGLVCNSSVSWITFHGLSDFGYLLKILMGNQELPDELPDFLKNLKLFFGNEIYDVKHLMKFCPNLYGGLNSVASLLGVIRMVGNSHQAGSDSLLTWHVFQRMRDIYFADGEGPREHAGIFIRVGITRRRADFSVLYDVKHLMKFCPNLYGGLNRVASILGVNRVIGEEPSSQFR</sequence>
<comment type="similarity">
    <text evidence="5">Belongs to the CAF1 family.</text>
</comment>
<evidence type="ECO:0000256" key="4">
    <source>
        <dbReference type="ARBA" id="ARBA00004496"/>
    </source>
</evidence>
<dbReference type="PANTHER" id="PTHR10797">
    <property type="entry name" value="CCR4-NOT TRANSCRIPTION COMPLEX SUBUNIT"/>
    <property type="match status" value="1"/>
</dbReference>
<dbReference type="EC" id="3.1.13.4" evidence="7"/>
<evidence type="ECO:0000256" key="3">
    <source>
        <dbReference type="ARBA" id="ARBA00004123"/>
    </source>
</evidence>
<keyword evidence="10" id="KW-0479">Metal-binding</keyword>
<dbReference type="InterPro" id="IPR036397">
    <property type="entry name" value="RNaseH_sf"/>
</dbReference>
<evidence type="ECO:0000256" key="8">
    <source>
        <dbReference type="ARBA" id="ARBA00022490"/>
    </source>
</evidence>
<gene>
    <name evidence="18" type="ORF">HAX54_043389</name>
</gene>
<evidence type="ECO:0000256" key="16">
    <source>
        <dbReference type="ARBA" id="ARBA00023242"/>
    </source>
</evidence>
<dbReference type="Gene3D" id="3.30.420.10">
    <property type="entry name" value="Ribonuclease H-like superfamily/Ribonuclease H"/>
    <property type="match status" value="1"/>
</dbReference>
<keyword evidence="16" id="KW-0539">Nucleus</keyword>
<organism evidence="18 19">
    <name type="scientific">Datura stramonium</name>
    <name type="common">Jimsonweed</name>
    <name type="synonym">Common thornapple</name>
    <dbReference type="NCBI Taxonomy" id="4076"/>
    <lineage>
        <taxon>Eukaryota</taxon>
        <taxon>Viridiplantae</taxon>
        <taxon>Streptophyta</taxon>
        <taxon>Embryophyta</taxon>
        <taxon>Tracheophyta</taxon>
        <taxon>Spermatophyta</taxon>
        <taxon>Magnoliopsida</taxon>
        <taxon>eudicotyledons</taxon>
        <taxon>Gunneridae</taxon>
        <taxon>Pentapetalae</taxon>
        <taxon>asterids</taxon>
        <taxon>lamiids</taxon>
        <taxon>Solanales</taxon>
        <taxon>Solanaceae</taxon>
        <taxon>Solanoideae</taxon>
        <taxon>Datureae</taxon>
        <taxon>Datura</taxon>
    </lineage>
</organism>
<keyword evidence="8" id="KW-0963">Cytoplasm</keyword>
<evidence type="ECO:0000256" key="10">
    <source>
        <dbReference type="ARBA" id="ARBA00022723"/>
    </source>
</evidence>
<evidence type="ECO:0000256" key="2">
    <source>
        <dbReference type="ARBA" id="ARBA00001968"/>
    </source>
</evidence>
<accession>A0ABS8SN23</accession>
<evidence type="ECO:0000313" key="18">
    <source>
        <dbReference type="EMBL" id="MCD7460358.1"/>
    </source>
</evidence>
<dbReference type="InterPro" id="IPR006941">
    <property type="entry name" value="RNase_CAF1"/>
</dbReference>
<dbReference type="SUPFAM" id="SSF53098">
    <property type="entry name" value="Ribonuclease H-like"/>
    <property type="match status" value="1"/>
</dbReference>
<comment type="subunit">
    <text evidence="6">Component of the CCR4-NOT complex, at least composed of CRR4 and CAF1 proteins.</text>
</comment>
<dbReference type="EMBL" id="JACEIK010000649">
    <property type="protein sequence ID" value="MCD7460358.1"/>
    <property type="molecule type" value="Genomic_DNA"/>
</dbReference>
<dbReference type="Pfam" id="PF04857">
    <property type="entry name" value="CAF1"/>
    <property type="match status" value="1"/>
</dbReference>
<evidence type="ECO:0000256" key="1">
    <source>
        <dbReference type="ARBA" id="ARBA00001663"/>
    </source>
</evidence>
<keyword evidence="11" id="KW-0378">Hydrolase</keyword>
<keyword evidence="9" id="KW-0540">Nuclease</keyword>
<dbReference type="Proteomes" id="UP000823775">
    <property type="component" value="Unassembled WGS sequence"/>
</dbReference>
<protein>
    <recommendedName>
        <fullName evidence="7">poly(A)-specific ribonuclease</fullName>
        <ecNumber evidence="7">3.1.13.4</ecNumber>
    </recommendedName>
</protein>
<evidence type="ECO:0000256" key="15">
    <source>
        <dbReference type="ARBA" id="ARBA00023163"/>
    </source>
</evidence>
<proteinExistence type="inferred from homology"/>
<evidence type="ECO:0000256" key="17">
    <source>
        <dbReference type="ARBA" id="ARBA00025148"/>
    </source>
</evidence>
<keyword evidence="12" id="KW-0269">Exonuclease</keyword>
<reference evidence="18 19" key="1">
    <citation type="journal article" date="2021" name="BMC Genomics">
        <title>Datura genome reveals duplications of psychoactive alkaloid biosynthetic genes and high mutation rate following tissue culture.</title>
        <authorList>
            <person name="Rajewski A."/>
            <person name="Carter-House D."/>
            <person name="Stajich J."/>
            <person name="Litt A."/>
        </authorList>
    </citation>
    <scope>NUCLEOTIDE SEQUENCE [LARGE SCALE GENOMIC DNA]</scope>
    <source>
        <strain evidence="18">AR-01</strain>
    </source>
</reference>
<evidence type="ECO:0000256" key="13">
    <source>
        <dbReference type="ARBA" id="ARBA00022884"/>
    </source>
</evidence>
<evidence type="ECO:0000256" key="14">
    <source>
        <dbReference type="ARBA" id="ARBA00023015"/>
    </source>
</evidence>
<evidence type="ECO:0000313" key="19">
    <source>
        <dbReference type="Proteomes" id="UP000823775"/>
    </source>
</evidence>
<dbReference type="InterPro" id="IPR039637">
    <property type="entry name" value="CNOT7/CNOT8/Pop2"/>
</dbReference>
<evidence type="ECO:0000256" key="6">
    <source>
        <dbReference type="ARBA" id="ARBA00011757"/>
    </source>
</evidence>
<evidence type="ECO:0000256" key="11">
    <source>
        <dbReference type="ARBA" id="ARBA00022801"/>
    </source>
</evidence>
<dbReference type="InterPro" id="IPR012337">
    <property type="entry name" value="RNaseH-like_sf"/>
</dbReference>
<comment type="function">
    <text evidence="17">Ubiquitous transcription factor required for a diverse set of processes. It is a component of the CCR4 complex involved in the control of gene expression.</text>
</comment>
<evidence type="ECO:0000256" key="9">
    <source>
        <dbReference type="ARBA" id="ARBA00022722"/>
    </source>
</evidence>
<keyword evidence="13" id="KW-0694">RNA-binding</keyword>
<comment type="caution">
    <text evidence="18">The sequence shown here is derived from an EMBL/GenBank/DDBJ whole genome shotgun (WGS) entry which is preliminary data.</text>
</comment>
<evidence type="ECO:0000256" key="5">
    <source>
        <dbReference type="ARBA" id="ARBA00008372"/>
    </source>
</evidence>
<keyword evidence="19" id="KW-1185">Reference proteome</keyword>
<keyword evidence="14" id="KW-0805">Transcription regulation</keyword>
<keyword evidence="15" id="KW-0804">Transcription</keyword>
<comment type="subcellular location">
    <subcellularLocation>
        <location evidence="4">Cytoplasm</location>
    </subcellularLocation>
    <subcellularLocation>
        <location evidence="3">Nucleus</location>
    </subcellularLocation>
</comment>
<comment type="cofactor">
    <cofactor evidence="2">
        <name>a divalent metal cation</name>
        <dbReference type="ChEBI" id="CHEBI:60240"/>
    </cofactor>
</comment>
<evidence type="ECO:0000256" key="12">
    <source>
        <dbReference type="ARBA" id="ARBA00022839"/>
    </source>
</evidence>
<comment type="catalytic activity">
    <reaction evidence="1">
        <text>Exonucleolytic cleavage of poly(A) to 5'-AMP.</text>
        <dbReference type="EC" id="3.1.13.4"/>
    </reaction>
</comment>